<evidence type="ECO:0000256" key="5">
    <source>
        <dbReference type="ARBA" id="ARBA00022692"/>
    </source>
</evidence>
<comment type="similarity">
    <text evidence="2">Belongs to the major facilitator superfamily. Metabolite:H+ Symporter (MHS) family (TC 2.A.1.6) family.</text>
</comment>
<dbReference type="Proteomes" id="UP000199111">
    <property type="component" value="Unassembled WGS sequence"/>
</dbReference>
<feature type="transmembrane region" description="Helical" evidence="12">
    <location>
        <begin position="347"/>
        <end position="370"/>
    </location>
</feature>
<keyword evidence="15" id="KW-1185">Reference proteome</keyword>
<evidence type="ECO:0000259" key="13">
    <source>
        <dbReference type="PROSITE" id="PS50850"/>
    </source>
</evidence>
<keyword evidence="3" id="KW-0813">Transport</keyword>
<evidence type="ECO:0000256" key="12">
    <source>
        <dbReference type="SAM" id="Phobius"/>
    </source>
</evidence>
<dbReference type="AlphaFoldDB" id="A0A1I3IQM1"/>
<feature type="transmembrane region" description="Helical" evidence="12">
    <location>
        <begin position="382"/>
        <end position="403"/>
    </location>
</feature>
<gene>
    <name evidence="14" type="ORF">SAMN05216275_103382</name>
</gene>
<accession>A0A1I3IQM1</accession>
<keyword evidence="5 12" id="KW-0812">Transmembrane</keyword>
<evidence type="ECO:0000313" key="14">
    <source>
        <dbReference type="EMBL" id="SFI50189.1"/>
    </source>
</evidence>
<dbReference type="InterPro" id="IPR005828">
    <property type="entry name" value="MFS_sugar_transport-like"/>
</dbReference>
<feature type="transmembrane region" description="Helical" evidence="12">
    <location>
        <begin position="293"/>
        <end position="313"/>
    </location>
</feature>
<evidence type="ECO:0000256" key="3">
    <source>
        <dbReference type="ARBA" id="ARBA00022448"/>
    </source>
</evidence>
<feature type="transmembrane region" description="Helical" evidence="12">
    <location>
        <begin position="100"/>
        <end position="118"/>
    </location>
</feature>
<dbReference type="Gene3D" id="1.20.1250.20">
    <property type="entry name" value="MFS general substrate transporter like domains"/>
    <property type="match status" value="2"/>
</dbReference>
<dbReference type="FunFam" id="1.20.1250.20:FF:000300">
    <property type="entry name" value="Dicarboxylate MFS transporter"/>
    <property type="match status" value="1"/>
</dbReference>
<evidence type="ECO:0000256" key="11">
    <source>
        <dbReference type="SAM" id="MobiDB-lite"/>
    </source>
</evidence>
<dbReference type="InterPro" id="IPR036259">
    <property type="entry name" value="MFS_trans_sf"/>
</dbReference>
<dbReference type="PANTHER" id="PTHR43528:SF5">
    <property type="entry name" value="PROLINE_BETAINE TRANSPORTER"/>
    <property type="match status" value="1"/>
</dbReference>
<keyword evidence="7 12" id="KW-1133">Transmembrane helix</keyword>
<evidence type="ECO:0000256" key="10">
    <source>
        <dbReference type="ARBA" id="ARBA00039918"/>
    </source>
</evidence>
<comment type="function">
    <text evidence="9">May be a proton symporter involved in the uptake of osmolytes such as proline and glycine betaine.</text>
</comment>
<evidence type="ECO:0000256" key="7">
    <source>
        <dbReference type="ARBA" id="ARBA00022989"/>
    </source>
</evidence>
<dbReference type="RefSeq" id="WP_093886085.1">
    <property type="nucleotide sequence ID" value="NZ_FOQY01000003.1"/>
</dbReference>
<dbReference type="InterPro" id="IPR051084">
    <property type="entry name" value="H+-coupled_symporters"/>
</dbReference>
<feature type="domain" description="Major facilitator superfamily (MFS) profile" evidence="13">
    <location>
        <begin position="28"/>
        <end position="438"/>
    </location>
</feature>
<proteinExistence type="inferred from homology"/>
<sequence length="453" mass="48876">MSSTETGPHLGQDGPPERPAGERRVVANILRGSVGNLIEWYDWYTYAAFAIYFAPVFFPKGDSTAQLLNTAAVFAVGFLMRPLGGWLLGRYADRYGRRNGLTLSVLMMAAGSLIITVAPGHSSIGVMAPVLLVAARLLQGLSVGGEYSTSATYLSEVATPGKRGFYSSFQYVTLVAGQLVALTVQIILQQLLTAGQMQDWGWRIAFGIGTLGALAVMWLRRGMEESESFTSQSRAAGPVHGQGTLRTLMGYPKEVFTVVGLTLGGTVAFYTYTTYMQKFMVNTVGIEKETVSWINFLALLVFICLQPIAGALSDRIGRRALLMFFGVGGTLLTVPILTLLSGTDSPVGAFFLMLSALCFVTGYTSINAVVKAEMFPTHIRALGVGLPYAVTVALFGGTAEYVALWFKQAGNESLFFWYVAGCALVSLVVYVRMWETSRRSHIDGPQPEAATAS</sequence>
<dbReference type="SUPFAM" id="SSF103473">
    <property type="entry name" value="MFS general substrate transporter"/>
    <property type="match status" value="1"/>
</dbReference>
<evidence type="ECO:0000313" key="15">
    <source>
        <dbReference type="Proteomes" id="UP000199111"/>
    </source>
</evidence>
<name>A0A1I3IQM1_9ACTN</name>
<dbReference type="EMBL" id="FOQY01000003">
    <property type="protein sequence ID" value="SFI50189.1"/>
    <property type="molecule type" value="Genomic_DNA"/>
</dbReference>
<reference evidence="15" key="1">
    <citation type="submission" date="2016-10" db="EMBL/GenBank/DDBJ databases">
        <authorList>
            <person name="Varghese N."/>
            <person name="Submissions S."/>
        </authorList>
    </citation>
    <scope>NUCLEOTIDE SEQUENCE [LARGE SCALE GENOMIC DNA]</scope>
    <source>
        <strain evidence="15">CGMCC 4.2126</strain>
    </source>
</reference>
<feature type="transmembrane region" description="Helical" evidence="12">
    <location>
        <begin position="200"/>
        <end position="219"/>
    </location>
</feature>
<evidence type="ECO:0000256" key="9">
    <source>
        <dbReference type="ARBA" id="ARBA00037295"/>
    </source>
</evidence>
<dbReference type="PROSITE" id="PS50850">
    <property type="entry name" value="MFS"/>
    <property type="match status" value="1"/>
</dbReference>
<dbReference type="PROSITE" id="PS00217">
    <property type="entry name" value="SUGAR_TRANSPORT_2"/>
    <property type="match status" value="1"/>
</dbReference>
<evidence type="ECO:0000256" key="4">
    <source>
        <dbReference type="ARBA" id="ARBA00022475"/>
    </source>
</evidence>
<evidence type="ECO:0000256" key="2">
    <source>
        <dbReference type="ARBA" id="ARBA00008240"/>
    </source>
</evidence>
<protein>
    <recommendedName>
        <fullName evidence="10">Putative proline/betaine transporter</fullName>
    </recommendedName>
</protein>
<dbReference type="Pfam" id="PF00083">
    <property type="entry name" value="Sugar_tr"/>
    <property type="match status" value="2"/>
</dbReference>
<dbReference type="FunFam" id="1.20.1250.20:FF:000001">
    <property type="entry name" value="Dicarboxylate MFS transporter"/>
    <property type="match status" value="1"/>
</dbReference>
<dbReference type="InterPro" id="IPR005829">
    <property type="entry name" value="Sugar_transporter_CS"/>
</dbReference>
<keyword evidence="8 12" id="KW-0472">Membrane</keyword>
<dbReference type="CDD" id="cd17367">
    <property type="entry name" value="MFS_KgtP"/>
    <property type="match status" value="1"/>
</dbReference>
<feature type="transmembrane region" description="Helical" evidence="12">
    <location>
        <begin position="255"/>
        <end position="273"/>
    </location>
</feature>
<comment type="subcellular location">
    <subcellularLocation>
        <location evidence="1">Cell membrane</location>
        <topology evidence="1">Multi-pass membrane protein</topology>
    </subcellularLocation>
</comment>
<dbReference type="GeneID" id="96297135"/>
<dbReference type="GO" id="GO:0005886">
    <property type="term" value="C:plasma membrane"/>
    <property type="evidence" value="ECO:0007669"/>
    <property type="project" value="UniProtKB-SubCell"/>
</dbReference>
<feature type="transmembrane region" description="Helical" evidence="12">
    <location>
        <begin position="124"/>
        <end position="144"/>
    </location>
</feature>
<dbReference type="InterPro" id="IPR020846">
    <property type="entry name" value="MFS_dom"/>
</dbReference>
<evidence type="ECO:0000256" key="6">
    <source>
        <dbReference type="ARBA" id="ARBA00022847"/>
    </source>
</evidence>
<dbReference type="PANTHER" id="PTHR43528">
    <property type="entry name" value="ALPHA-KETOGLUTARATE PERMEASE"/>
    <property type="match status" value="1"/>
</dbReference>
<evidence type="ECO:0000256" key="1">
    <source>
        <dbReference type="ARBA" id="ARBA00004651"/>
    </source>
</evidence>
<dbReference type="GO" id="GO:0015293">
    <property type="term" value="F:symporter activity"/>
    <property type="evidence" value="ECO:0007669"/>
    <property type="project" value="UniProtKB-KW"/>
</dbReference>
<feature type="transmembrane region" description="Helical" evidence="12">
    <location>
        <begin position="320"/>
        <end position="341"/>
    </location>
</feature>
<keyword evidence="6" id="KW-0769">Symport</keyword>
<dbReference type="PROSITE" id="PS00216">
    <property type="entry name" value="SUGAR_TRANSPORT_1"/>
    <property type="match status" value="2"/>
</dbReference>
<keyword evidence="4" id="KW-1003">Cell membrane</keyword>
<feature type="transmembrane region" description="Helical" evidence="12">
    <location>
        <begin position="165"/>
        <end position="188"/>
    </location>
</feature>
<evidence type="ECO:0000256" key="8">
    <source>
        <dbReference type="ARBA" id="ARBA00023136"/>
    </source>
</evidence>
<feature type="region of interest" description="Disordered" evidence="11">
    <location>
        <begin position="1"/>
        <end position="21"/>
    </location>
</feature>
<feature type="transmembrane region" description="Helical" evidence="12">
    <location>
        <begin position="415"/>
        <end position="433"/>
    </location>
</feature>
<feature type="transmembrane region" description="Helical" evidence="12">
    <location>
        <begin position="70"/>
        <end position="88"/>
    </location>
</feature>
<organism evidence="14 15">
    <name type="scientific">Streptosporangium canum</name>
    <dbReference type="NCBI Taxonomy" id="324952"/>
    <lineage>
        <taxon>Bacteria</taxon>
        <taxon>Bacillati</taxon>
        <taxon>Actinomycetota</taxon>
        <taxon>Actinomycetes</taxon>
        <taxon>Streptosporangiales</taxon>
        <taxon>Streptosporangiaceae</taxon>
        <taxon>Streptosporangium</taxon>
    </lineage>
</organism>